<dbReference type="PANTHER" id="PTHR10434">
    <property type="entry name" value="1-ACYL-SN-GLYCEROL-3-PHOSPHATE ACYLTRANSFERASE"/>
    <property type="match status" value="1"/>
</dbReference>
<dbReference type="EMBL" id="JACOFX010000002">
    <property type="protein sequence ID" value="MBC3907536.1"/>
    <property type="molecule type" value="Genomic_DNA"/>
</dbReference>
<keyword evidence="3 5" id="KW-0012">Acyltransferase</keyword>
<dbReference type="GO" id="GO:0016746">
    <property type="term" value="F:acyltransferase activity"/>
    <property type="evidence" value="ECO:0007669"/>
    <property type="project" value="UniProtKB-KW"/>
</dbReference>
<dbReference type="CDD" id="cd07988">
    <property type="entry name" value="LPLAT_ABO13168-like"/>
    <property type="match status" value="1"/>
</dbReference>
<keyword evidence="2" id="KW-0808">Transferase</keyword>
<dbReference type="SMART" id="SM00563">
    <property type="entry name" value="PlsC"/>
    <property type="match status" value="1"/>
</dbReference>
<dbReference type="Pfam" id="PF01553">
    <property type="entry name" value="Acyltransferase"/>
    <property type="match status" value="1"/>
</dbReference>
<keyword evidence="6" id="KW-1185">Reference proteome</keyword>
<evidence type="ECO:0000313" key="6">
    <source>
        <dbReference type="Proteomes" id="UP000646911"/>
    </source>
</evidence>
<protein>
    <submittedName>
        <fullName evidence="5">Lysophospholipid acyltransferase family protein</fullName>
    </submittedName>
</protein>
<evidence type="ECO:0000313" key="5">
    <source>
        <dbReference type="EMBL" id="MBC3907536.1"/>
    </source>
</evidence>
<reference evidence="5 6" key="1">
    <citation type="submission" date="2020-08" db="EMBL/GenBank/DDBJ databases">
        <title>Novel species isolated from subtropical streams in China.</title>
        <authorList>
            <person name="Lu H."/>
        </authorList>
    </citation>
    <scope>NUCLEOTIDE SEQUENCE [LARGE SCALE GENOMIC DNA]</scope>
    <source>
        <strain evidence="5 6">NL8W</strain>
    </source>
</reference>
<dbReference type="RefSeq" id="WP_186953054.1">
    <property type="nucleotide sequence ID" value="NZ_JACOFX010000002.1"/>
</dbReference>
<comment type="caution">
    <text evidence="5">The sequence shown here is derived from an EMBL/GenBank/DDBJ whole genome shotgun (WGS) entry which is preliminary data.</text>
</comment>
<name>A0ABR6Z6Z3_9BURK</name>
<feature type="domain" description="Phospholipid/glycerol acyltransferase" evidence="4">
    <location>
        <begin position="41"/>
        <end position="150"/>
    </location>
</feature>
<accession>A0ABR6Z6Z3</accession>
<dbReference type="SUPFAM" id="SSF69593">
    <property type="entry name" value="Glycerol-3-phosphate (1)-acyltransferase"/>
    <property type="match status" value="1"/>
</dbReference>
<organism evidence="5 6">
    <name type="scientific">Undibacterium umbellatum</name>
    <dbReference type="NCBI Taxonomy" id="2762300"/>
    <lineage>
        <taxon>Bacteria</taxon>
        <taxon>Pseudomonadati</taxon>
        <taxon>Pseudomonadota</taxon>
        <taxon>Betaproteobacteria</taxon>
        <taxon>Burkholderiales</taxon>
        <taxon>Oxalobacteraceae</taxon>
        <taxon>Undibacterium</taxon>
    </lineage>
</organism>
<sequence length="202" mass="22546">MHLTIFETPIINTIMRWLSVLCLKLAGWKVEGIVPAEQKYVLIAAPHTSNWDFPITLMVCFALRLRVYWMGKSSLFPPVVGHVMRWLGGIPVDRAKSGNLVQGTVDAFHANQRLTVIVPPEGTRGKVTHWKTGFYYIAQGAGVPIALGYLDFKRKAGGIGKMFALSGDITADMEKIREFYCGISGKHPQQFDEGKIQARIDK</sequence>
<evidence type="ECO:0000259" key="4">
    <source>
        <dbReference type="SMART" id="SM00563"/>
    </source>
</evidence>
<dbReference type="InterPro" id="IPR002123">
    <property type="entry name" value="Plipid/glycerol_acylTrfase"/>
</dbReference>
<evidence type="ECO:0000256" key="1">
    <source>
        <dbReference type="ARBA" id="ARBA00005189"/>
    </source>
</evidence>
<evidence type="ECO:0000256" key="3">
    <source>
        <dbReference type="ARBA" id="ARBA00023315"/>
    </source>
</evidence>
<dbReference type="PANTHER" id="PTHR10434:SF9">
    <property type="entry name" value="PHOSPHOLIPID_GLYCEROL ACYLTRANSFERASE DOMAIN-CONTAINING PROTEIN"/>
    <property type="match status" value="1"/>
</dbReference>
<gene>
    <name evidence="5" type="ORF">H8L47_08160</name>
</gene>
<proteinExistence type="predicted"/>
<comment type="pathway">
    <text evidence="1">Lipid metabolism.</text>
</comment>
<evidence type="ECO:0000256" key="2">
    <source>
        <dbReference type="ARBA" id="ARBA00022679"/>
    </source>
</evidence>
<dbReference type="Proteomes" id="UP000646911">
    <property type="component" value="Unassembled WGS sequence"/>
</dbReference>